<dbReference type="SUPFAM" id="SSF54373">
    <property type="entry name" value="FAD-linked reductases, C-terminal domain"/>
    <property type="match status" value="1"/>
</dbReference>
<dbReference type="InterPro" id="IPR051871">
    <property type="entry name" value="GMC_Oxidoreductase-Related"/>
</dbReference>
<gene>
    <name evidence="10" type="ORF">AYBTSS11_LOCUS14782</name>
</gene>
<feature type="domain" description="Glucose-methanol-choline oxidoreductase N-terminal" evidence="9">
    <location>
        <begin position="288"/>
        <end position="302"/>
    </location>
</feature>
<protein>
    <recommendedName>
        <fullName evidence="9">Glucose-methanol-choline oxidoreductase N-terminal domain-containing protein</fullName>
    </recommendedName>
</protein>
<accession>A0AA86SCB6</accession>
<evidence type="ECO:0000256" key="7">
    <source>
        <dbReference type="PIRSR" id="PIRSR000137-3"/>
    </source>
</evidence>
<dbReference type="Pfam" id="PF00732">
    <property type="entry name" value="GMC_oxred_N"/>
    <property type="match status" value="1"/>
</dbReference>
<dbReference type="InterPro" id="IPR000172">
    <property type="entry name" value="GMC_OxRdtase_N"/>
</dbReference>
<dbReference type="Gene3D" id="3.50.50.60">
    <property type="entry name" value="FAD/NAD(P)-binding domain"/>
    <property type="match status" value="1"/>
</dbReference>
<comment type="similarity">
    <text evidence="2">Belongs to the GMC oxidoreductase family.</text>
</comment>
<evidence type="ECO:0000313" key="10">
    <source>
        <dbReference type="EMBL" id="CAJ1951457.1"/>
    </source>
</evidence>
<feature type="binding site" evidence="6">
    <location>
        <position position="515"/>
    </location>
    <ligand>
        <name>FAD</name>
        <dbReference type="ChEBI" id="CHEBI:57692"/>
    </ligand>
</feature>
<evidence type="ECO:0000256" key="6">
    <source>
        <dbReference type="PIRSR" id="PIRSR000137-2"/>
    </source>
</evidence>
<evidence type="ECO:0000256" key="5">
    <source>
        <dbReference type="ARBA" id="ARBA00022827"/>
    </source>
</evidence>
<feature type="binding site" evidence="6">
    <location>
        <begin position="526"/>
        <end position="527"/>
    </location>
    <ligand>
        <name>FAD</name>
        <dbReference type="ChEBI" id="CHEBI:57692"/>
    </ligand>
</feature>
<keyword evidence="3" id="KW-0285">Flavoprotein</keyword>
<keyword evidence="8" id="KW-1133">Transmembrane helix</keyword>
<dbReference type="PANTHER" id="PTHR45968:SF2">
    <property type="entry name" value="(R)-MANDELONITRILE LYASE-LIKE"/>
    <property type="match status" value="1"/>
</dbReference>
<dbReference type="EMBL" id="OY731401">
    <property type="protein sequence ID" value="CAJ1951457.1"/>
    <property type="molecule type" value="Genomic_DNA"/>
</dbReference>
<keyword evidence="4" id="KW-0732">Signal</keyword>
<feature type="binding site" evidence="6">
    <location>
        <position position="135"/>
    </location>
    <ligand>
        <name>FAD</name>
        <dbReference type="ChEBI" id="CHEBI:57692"/>
    </ligand>
</feature>
<feature type="binding site" evidence="6">
    <location>
        <position position="250"/>
    </location>
    <ligand>
        <name>FAD</name>
        <dbReference type="ChEBI" id="CHEBI:57692"/>
    </ligand>
</feature>
<reference evidence="10" key="1">
    <citation type="submission" date="2023-10" db="EMBL/GenBank/DDBJ databases">
        <authorList>
            <person name="Domelevo Entfellner J.-B."/>
        </authorList>
    </citation>
    <scope>NUCLEOTIDE SEQUENCE</scope>
</reference>
<dbReference type="InterPro" id="IPR012132">
    <property type="entry name" value="GMC_OxRdtase"/>
</dbReference>
<evidence type="ECO:0000256" key="2">
    <source>
        <dbReference type="ARBA" id="ARBA00010790"/>
    </source>
</evidence>
<dbReference type="AlphaFoldDB" id="A0AA86SCB6"/>
<dbReference type="SUPFAM" id="SSF51905">
    <property type="entry name" value="FAD/NAD(P)-binding domain"/>
    <property type="match status" value="1"/>
</dbReference>
<dbReference type="Gene3D" id="3.30.410.40">
    <property type="match status" value="1"/>
</dbReference>
<feature type="transmembrane region" description="Helical" evidence="8">
    <location>
        <begin position="12"/>
        <end position="33"/>
    </location>
</feature>
<evidence type="ECO:0000256" key="3">
    <source>
        <dbReference type="ARBA" id="ARBA00022630"/>
    </source>
</evidence>
<feature type="disulfide bond" evidence="7">
    <location>
        <begin position="427"/>
        <end position="478"/>
    </location>
</feature>
<dbReference type="Proteomes" id="UP001189624">
    <property type="component" value="Chromosome 4"/>
</dbReference>
<evidence type="ECO:0000259" key="9">
    <source>
        <dbReference type="PROSITE" id="PS00624"/>
    </source>
</evidence>
<dbReference type="GO" id="GO:0050660">
    <property type="term" value="F:flavin adenine dinucleotide binding"/>
    <property type="evidence" value="ECO:0007669"/>
    <property type="project" value="InterPro"/>
</dbReference>
<dbReference type="InterPro" id="IPR007867">
    <property type="entry name" value="GMC_OxRtase_C"/>
</dbReference>
<sequence>MRLQCYTRNMEPPITIVHLECVALFILCTTVFVSATSQQKEASYLKMVVNASKLPVEDYYDYIVVGGGTAGCPLAATLSQSFRVLLLERGGDGRGNPNLMNQEGFLSNLLNTDNEDSATQAFISEEGVPNARGRVLGGSSAINAGFYSRAHRDFFGNSGLHWDLTLVNHSYQWVEKEIVFKPNLKTWQSAVRDGLLEAGVTPYNGYTLDHAKGTKIGGSTFDSSGRRHTSANLLRHARPSNIKVAVYATVERLLLSGSSAIGVLYRDRRGIHHHAFLLEHGEVILSAGAIGSPQLLLLSGIGPRPYLSSWGIPVAHHLPYVGHFLYDNPRNGITILPSLPLDHSLIQVVGITDSGAYIEAASNVVPFNSPPHTAFVRSPLYLTVATLISKISGPLSAGFLRLASTNVDANPIVRFNYFNNPLDLERCVNGSRKIGQILGSRALKDFKFTNWLGEPDFRFIGPALPLHQTDYSRMADFCRRTVSTIWHYHGGCVVGRVVDPHLKVIGISSLRIVDGSVFSVSPGTNPQATLMMLGRYFGFKILRERDAYK</sequence>
<dbReference type="PANTHER" id="PTHR45968">
    <property type="entry name" value="OSJNBA0019K04.7 PROTEIN"/>
    <property type="match status" value="1"/>
</dbReference>
<name>A0AA86SCB6_9FABA</name>
<organism evidence="10 11">
    <name type="scientific">Sphenostylis stenocarpa</name>
    <dbReference type="NCBI Taxonomy" id="92480"/>
    <lineage>
        <taxon>Eukaryota</taxon>
        <taxon>Viridiplantae</taxon>
        <taxon>Streptophyta</taxon>
        <taxon>Embryophyta</taxon>
        <taxon>Tracheophyta</taxon>
        <taxon>Spermatophyta</taxon>
        <taxon>Magnoliopsida</taxon>
        <taxon>eudicotyledons</taxon>
        <taxon>Gunneridae</taxon>
        <taxon>Pentapetalae</taxon>
        <taxon>rosids</taxon>
        <taxon>fabids</taxon>
        <taxon>Fabales</taxon>
        <taxon>Fabaceae</taxon>
        <taxon>Papilionoideae</taxon>
        <taxon>50 kb inversion clade</taxon>
        <taxon>NPAAA clade</taxon>
        <taxon>indigoferoid/millettioid clade</taxon>
        <taxon>Phaseoleae</taxon>
        <taxon>Sphenostylis</taxon>
    </lineage>
</organism>
<keyword evidence="8" id="KW-0472">Membrane</keyword>
<dbReference type="Pfam" id="PF05199">
    <property type="entry name" value="GMC_oxred_C"/>
    <property type="match status" value="1"/>
</dbReference>
<comment type="cofactor">
    <cofactor evidence="1 6">
        <name>FAD</name>
        <dbReference type="ChEBI" id="CHEBI:57692"/>
    </cofactor>
</comment>
<proteinExistence type="inferred from homology"/>
<dbReference type="GO" id="GO:0016614">
    <property type="term" value="F:oxidoreductase activity, acting on CH-OH group of donors"/>
    <property type="evidence" value="ECO:0007669"/>
    <property type="project" value="InterPro"/>
</dbReference>
<evidence type="ECO:0000256" key="1">
    <source>
        <dbReference type="ARBA" id="ARBA00001974"/>
    </source>
</evidence>
<keyword evidence="11" id="KW-1185">Reference proteome</keyword>
<keyword evidence="8" id="KW-0812">Transmembrane</keyword>
<dbReference type="InterPro" id="IPR036188">
    <property type="entry name" value="FAD/NAD-bd_sf"/>
</dbReference>
<dbReference type="Gramene" id="rna-AYBTSS11_LOCUS14782">
    <property type="protein sequence ID" value="CAJ1951457.1"/>
    <property type="gene ID" value="gene-AYBTSS11_LOCUS14782"/>
</dbReference>
<evidence type="ECO:0000313" key="11">
    <source>
        <dbReference type="Proteomes" id="UP001189624"/>
    </source>
</evidence>
<keyword evidence="7" id="KW-1015">Disulfide bond</keyword>
<dbReference type="PROSITE" id="PS00624">
    <property type="entry name" value="GMC_OXRED_2"/>
    <property type="match status" value="1"/>
</dbReference>
<keyword evidence="5 6" id="KW-0274">FAD</keyword>
<dbReference type="PIRSF" id="PIRSF000137">
    <property type="entry name" value="Alcohol_oxidase"/>
    <property type="match status" value="1"/>
</dbReference>
<evidence type="ECO:0000256" key="8">
    <source>
        <dbReference type="SAM" id="Phobius"/>
    </source>
</evidence>
<feature type="binding site" evidence="6">
    <location>
        <begin position="486"/>
        <end position="487"/>
    </location>
    <ligand>
        <name>FAD</name>
        <dbReference type="ChEBI" id="CHEBI:57692"/>
    </ligand>
</feature>
<evidence type="ECO:0000256" key="4">
    <source>
        <dbReference type="ARBA" id="ARBA00022729"/>
    </source>
</evidence>